<proteinExistence type="predicted"/>
<reference evidence="1 2" key="1">
    <citation type="submission" date="2018-08" db="EMBL/GenBank/DDBJ databases">
        <title>A genome reference for cultivated species of the human gut microbiota.</title>
        <authorList>
            <person name="Zou Y."/>
            <person name="Xue W."/>
            <person name="Luo G."/>
        </authorList>
    </citation>
    <scope>NUCLEOTIDE SEQUENCE [LARGE SCALE GENOMIC DNA]</scope>
    <source>
        <strain evidence="1 2">AF34-33</strain>
    </source>
</reference>
<accession>A0A415QF21</accession>
<name>A0A415QF21_9BACT</name>
<comment type="caution">
    <text evidence="1">The sequence shown here is derived from an EMBL/GenBank/DDBJ whole genome shotgun (WGS) entry which is preliminary data.</text>
</comment>
<dbReference type="AlphaFoldDB" id="A0A415QF21"/>
<dbReference type="EMBL" id="QRPV01000021">
    <property type="protein sequence ID" value="RHM41433.1"/>
    <property type="molecule type" value="Genomic_DNA"/>
</dbReference>
<dbReference type="Proteomes" id="UP000286038">
    <property type="component" value="Unassembled WGS sequence"/>
</dbReference>
<sequence length="527" mass="58369">MIMKNIYIVLLVAIALFSCYDDKGNDDYKELEEVEVVLPDETYNRSFGEKLQITPTVTTSIPENDLMFDWEFYGSLGNWWSKYVSVYQGKVMDFTCVQDDTLLKNDGTYELRLNVTQQSTGRHFYSNVVSVNLVSQVSQLGALVLHGDGTSSDMGVIVAEEFQLTASSSPIVAQVFPNCYSDANGGERIAGKGVWNVQVYPSYGSNAPDNIVLIAVTDQGSAVVNSKTFSRIGEWNDLFYKGLNDGVPQACWNDNYNVYAFDGGDIFQKSYGKSTFTIPSLSGDEYGYELYPLLYRSSGSSSIQGVLFDQKSRGFIAIGQIYDFTRLAPIDVNSDEEETVSAPFNPANMQADLIHMDEGGASGRVLAVMKRDNGEYFMAELDFKASGYSKVPKYIYELNHLDDVKNGEVIDWAFGSSYINMCYYATADGVYRFSADAGKTVTSEALMTVDNTRIQFDGTITLMKILKPVVGKGYYLSNVEMVVGTYGGTAGSGKLYSMEIDPFSGRVQTMNAYTGFDQIYDVSIKGW</sequence>
<evidence type="ECO:0000313" key="2">
    <source>
        <dbReference type="Proteomes" id="UP000286038"/>
    </source>
</evidence>
<dbReference type="PROSITE" id="PS51257">
    <property type="entry name" value="PROKAR_LIPOPROTEIN"/>
    <property type="match status" value="1"/>
</dbReference>
<dbReference type="Pfam" id="PF16407">
    <property type="entry name" value="PKD_2"/>
    <property type="match status" value="1"/>
</dbReference>
<evidence type="ECO:0008006" key="3">
    <source>
        <dbReference type="Google" id="ProtNLM"/>
    </source>
</evidence>
<organism evidence="1 2">
    <name type="scientific">Butyricimonas virosa</name>
    <dbReference type="NCBI Taxonomy" id="544645"/>
    <lineage>
        <taxon>Bacteria</taxon>
        <taxon>Pseudomonadati</taxon>
        <taxon>Bacteroidota</taxon>
        <taxon>Bacteroidia</taxon>
        <taxon>Bacteroidales</taxon>
        <taxon>Odoribacteraceae</taxon>
        <taxon>Butyricimonas</taxon>
    </lineage>
</organism>
<evidence type="ECO:0000313" key="1">
    <source>
        <dbReference type="EMBL" id="RHM41433.1"/>
    </source>
</evidence>
<dbReference type="InterPro" id="IPR032183">
    <property type="entry name" value="PKD-like"/>
</dbReference>
<gene>
    <name evidence="1" type="ORF">DWZ68_13930</name>
</gene>
<protein>
    <recommendedName>
        <fullName evidence="3">PKD-like domain-containing protein</fullName>
    </recommendedName>
</protein>